<evidence type="ECO:0000256" key="5">
    <source>
        <dbReference type="ARBA" id="ARBA00035440"/>
    </source>
</evidence>
<dbReference type="InterPro" id="IPR016180">
    <property type="entry name" value="Ribosomal_uL16_dom"/>
</dbReference>
<dbReference type="PANTHER" id="PTHR12220">
    <property type="entry name" value="50S/60S RIBOSOMAL PROTEIN L16"/>
    <property type="match status" value="1"/>
</dbReference>
<dbReference type="Proteomes" id="UP000695022">
    <property type="component" value="Unplaced"/>
</dbReference>
<sequence length="240" mass="27972">MGHLSLLPGNSDDGCSWCLLQVAGLKDYKIPPKFENIEFPERVKLKIMERVPQFRANEKPIKMMKNLKDLRGPEPANNKLIHKQYGIQALTPGNLRWGHLEMMRIMVNRNMDDKRMFAVWRIDPPWKPITKKGQGQRMGGGKGPIDHYVTPVRADRIVLEMGGNIEFAEVKPLLEGIVKKLPLKAWTVSQQLLDEKEAQDAFERESNNNPFTLEFLIKNNMQGCRQWMSKYDKMWYMKYK</sequence>
<dbReference type="Gene3D" id="3.90.1170.10">
    <property type="entry name" value="Ribosomal protein L10e/L16"/>
    <property type="match status" value="1"/>
</dbReference>
<evidence type="ECO:0000313" key="8">
    <source>
        <dbReference type="RefSeq" id="XP_014664002.1"/>
    </source>
</evidence>
<dbReference type="PANTHER" id="PTHR12220:SF13">
    <property type="entry name" value="LARGE RIBOSOMAL SUBUNIT PROTEIN UL16M"/>
    <property type="match status" value="1"/>
</dbReference>
<dbReference type="CDD" id="cd01433">
    <property type="entry name" value="Ribosomal_L16_L10e"/>
    <property type="match status" value="1"/>
</dbReference>
<dbReference type="RefSeq" id="XP_014664002.1">
    <property type="nucleotide sequence ID" value="XM_014808516.1"/>
</dbReference>
<proteinExistence type="inferred from homology"/>
<dbReference type="InterPro" id="IPR036920">
    <property type="entry name" value="Ribosomal_uL16_sf"/>
</dbReference>
<comment type="similarity">
    <text evidence="1 6">Belongs to the universal ribosomal protein uL16 family.</text>
</comment>
<gene>
    <name evidence="8" type="primary">LOC106806542</name>
</gene>
<dbReference type="SUPFAM" id="SSF54686">
    <property type="entry name" value="Ribosomal protein L16p/L10e"/>
    <property type="match status" value="1"/>
</dbReference>
<keyword evidence="2 6" id="KW-0689">Ribosomal protein</keyword>
<evidence type="ECO:0000256" key="6">
    <source>
        <dbReference type="RuleBase" id="RU004413"/>
    </source>
</evidence>
<dbReference type="GeneID" id="106806542"/>
<evidence type="ECO:0000256" key="1">
    <source>
        <dbReference type="ARBA" id="ARBA00008931"/>
    </source>
</evidence>
<accession>A0ABM1DVN1</accession>
<evidence type="ECO:0000256" key="4">
    <source>
        <dbReference type="ARBA" id="ARBA00035302"/>
    </source>
</evidence>
<evidence type="ECO:0000256" key="3">
    <source>
        <dbReference type="ARBA" id="ARBA00023274"/>
    </source>
</evidence>
<name>A0ABM1DVN1_PRICU</name>
<evidence type="ECO:0000313" key="7">
    <source>
        <dbReference type="Proteomes" id="UP000695022"/>
    </source>
</evidence>
<dbReference type="Pfam" id="PF00252">
    <property type="entry name" value="Ribosomal_L16"/>
    <property type="match status" value="1"/>
</dbReference>
<keyword evidence="7" id="KW-1185">Reference proteome</keyword>
<dbReference type="InterPro" id="IPR000114">
    <property type="entry name" value="Ribosomal_uL16_bact-type"/>
</dbReference>
<evidence type="ECO:0000256" key="2">
    <source>
        <dbReference type="ARBA" id="ARBA00022980"/>
    </source>
</evidence>
<reference evidence="8" key="1">
    <citation type="submission" date="2025-08" db="UniProtKB">
        <authorList>
            <consortium name="RefSeq"/>
        </authorList>
    </citation>
    <scope>IDENTIFICATION</scope>
</reference>
<organism evidence="7 8">
    <name type="scientific">Priapulus caudatus</name>
    <name type="common">Priapulid worm</name>
    <dbReference type="NCBI Taxonomy" id="37621"/>
    <lineage>
        <taxon>Eukaryota</taxon>
        <taxon>Metazoa</taxon>
        <taxon>Ecdysozoa</taxon>
        <taxon>Scalidophora</taxon>
        <taxon>Priapulida</taxon>
        <taxon>Priapulimorpha</taxon>
        <taxon>Priapulimorphida</taxon>
        <taxon>Priapulidae</taxon>
        <taxon>Priapulus</taxon>
    </lineage>
</organism>
<dbReference type="InterPro" id="IPR047873">
    <property type="entry name" value="Ribosomal_uL16"/>
</dbReference>
<dbReference type="PRINTS" id="PR00060">
    <property type="entry name" value="RIBOSOMALL16"/>
</dbReference>
<keyword evidence="3 6" id="KW-0687">Ribonucleoprotein</keyword>
<protein>
    <recommendedName>
        <fullName evidence="4">Large ribosomal subunit protein uL16m</fullName>
    </recommendedName>
    <alternativeName>
        <fullName evidence="5">39S ribosomal protein L16, mitochondrial</fullName>
    </alternativeName>
</protein>